<evidence type="ECO:0000256" key="4">
    <source>
        <dbReference type="RuleBase" id="RU362057"/>
    </source>
</evidence>
<name>A0ABS8RMY4_DATST</name>
<protein>
    <recommendedName>
        <fullName evidence="4">Glycosyltransferase</fullName>
        <ecNumber evidence="4">2.4.1.-</ecNumber>
    </recommendedName>
</protein>
<comment type="similarity">
    <text evidence="1 3">Belongs to the UDP-glycosyltransferase family.</text>
</comment>
<dbReference type="CDD" id="cd03784">
    <property type="entry name" value="GT1_Gtf-like"/>
    <property type="match status" value="1"/>
</dbReference>
<dbReference type="PANTHER" id="PTHR48047">
    <property type="entry name" value="GLYCOSYLTRANSFERASE"/>
    <property type="match status" value="1"/>
</dbReference>
<proteinExistence type="inferred from homology"/>
<gene>
    <name evidence="6" type="ORF">HAX54_039136</name>
</gene>
<keyword evidence="2 3" id="KW-0808">Transferase</keyword>
<organism evidence="6 7">
    <name type="scientific">Datura stramonium</name>
    <name type="common">Jimsonweed</name>
    <name type="synonym">Common thornapple</name>
    <dbReference type="NCBI Taxonomy" id="4076"/>
    <lineage>
        <taxon>Eukaryota</taxon>
        <taxon>Viridiplantae</taxon>
        <taxon>Streptophyta</taxon>
        <taxon>Embryophyta</taxon>
        <taxon>Tracheophyta</taxon>
        <taxon>Spermatophyta</taxon>
        <taxon>Magnoliopsida</taxon>
        <taxon>eudicotyledons</taxon>
        <taxon>Gunneridae</taxon>
        <taxon>Pentapetalae</taxon>
        <taxon>asterids</taxon>
        <taxon>lamiids</taxon>
        <taxon>Solanales</taxon>
        <taxon>Solanaceae</taxon>
        <taxon>Solanoideae</taxon>
        <taxon>Datureae</taxon>
        <taxon>Datura</taxon>
    </lineage>
</organism>
<dbReference type="EC" id="2.4.1.-" evidence="4"/>
<comment type="caution">
    <text evidence="6">The sequence shown here is derived from an EMBL/GenBank/DDBJ whole genome shotgun (WGS) entry which is preliminary data.</text>
</comment>
<feature type="region of interest" description="Disordered" evidence="5">
    <location>
        <begin position="480"/>
        <end position="502"/>
    </location>
</feature>
<sequence>MAMALKEQTAMPHVVFIPYTMTSHITPLIHTARLFALHGLKVTIITTPYNALLFESSIDNDRLVSGCNITIQTLQFPSDEVGLPVGVENFIASPSMEIAGKVHHGFVLLQKPMEQLIRQLNPNCIVSDMFFPWTVDLAEELQIPRFSFQPATFIHQCAWHFLKEYTPHKKMASTSESFLIPGLPLAIKMKCSEIEDFLKEETDYSKTVNAVLEAELRSYGIIHNTCSELEPGYAQVYEKVRGRKGWHIGPLSLFINKQESKISSKESFKSNSCSDPWKDCRDCLNWLEDQEPNSVLFVCFGSMVRFSDDQLKEMAEGLKATNCSFIWVVREQEKNQVDENDHCDGWLNGFKEMVVQKNKKGFIIQGWAPQVLILKHQAVGGFLTHCGWNSVLESLTLGVPLITWPLFSENFYTEKLLEKLELAIGVGADVWNSGFIISSPVVPREKIELAVKCLMYDSEKSRKIRENAKLMAETLKCATEEGGSPKTGGPTSYETFLPSFNL</sequence>
<evidence type="ECO:0000313" key="7">
    <source>
        <dbReference type="Proteomes" id="UP000823775"/>
    </source>
</evidence>
<keyword evidence="3" id="KW-0328">Glycosyltransferase</keyword>
<evidence type="ECO:0000256" key="2">
    <source>
        <dbReference type="ARBA" id="ARBA00022679"/>
    </source>
</evidence>
<accession>A0ABS8RMY4</accession>
<dbReference type="PANTHER" id="PTHR48047:SF64">
    <property type="entry name" value="UDP-GLYCOSYLTRANSFERASES DOMAIN-CONTAINING PROTEIN"/>
    <property type="match status" value="1"/>
</dbReference>
<evidence type="ECO:0000256" key="5">
    <source>
        <dbReference type="SAM" id="MobiDB-lite"/>
    </source>
</evidence>
<evidence type="ECO:0000256" key="1">
    <source>
        <dbReference type="ARBA" id="ARBA00009995"/>
    </source>
</evidence>
<keyword evidence="7" id="KW-1185">Reference proteome</keyword>
<dbReference type="SUPFAM" id="SSF53756">
    <property type="entry name" value="UDP-Glycosyltransferase/glycogen phosphorylase"/>
    <property type="match status" value="1"/>
</dbReference>
<feature type="compositionally biased region" description="Polar residues" evidence="5">
    <location>
        <begin position="489"/>
        <end position="502"/>
    </location>
</feature>
<dbReference type="EMBL" id="JACEIK010000054">
    <property type="protein sequence ID" value="MCD7448180.1"/>
    <property type="molecule type" value="Genomic_DNA"/>
</dbReference>
<dbReference type="Pfam" id="PF00201">
    <property type="entry name" value="UDPGT"/>
    <property type="match status" value="1"/>
</dbReference>
<dbReference type="Gene3D" id="3.40.50.2000">
    <property type="entry name" value="Glycogen Phosphorylase B"/>
    <property type="match status" value="2"/>
</dbReference>
<dbReference type="InterPro" id="IPR002213">
    <property type="entry name" value="UDP_glucos_trans"/>
</dbReference>
<reference evidence="6 7" key="1">
    <citation type="journal article" date="2021" name="BMC Genomics">
        <title>Datura genome reveals duplications of psychoactive alkaloid biosynthetic genes and high mutation rate following tissue culture.</title>
        <authorList>
            <person name="Rajewski A."/>
            <person name="Carter-House D."/>
            <person name="Stajich J."/>
            <person name="Litt A."/>
        </authorList>
    </citation>
    <scope>NUCLEOTIDE SEQUENCE [LARGE SCALE GENOMIC DNA]</scope>
    <source>
        <strain evidence="6">AR-01</strain>
    </source>
</reference>
<dbReference type="PROSITE" id="PS00375">
    <property type="entry name" value="UDPGT"/>
    <property type="match status" value="1"/>
</dbReference>
<dbReference type="InterPro" id="IPR035595">
    <property type="entry name" value="UDP_glycos_trans_CS"/>
</dbReference>
<evidence type="ECO:0000256" key="3">
    <source>
        <dbReference type="RuleBase" id="RU003718"/>
    </source>
</evidence>
<dbReference type="Proteomes" id="UP000823775">
    <property type="component" value="Unassembled WGS sequence"/>
</dbReference>
<evidence type="ECO:0000313" key="6">
    <source>
        <dbReference type="EMBL" id="MCD7448180.1"/>
    </source>
</evidence>